<keyword evidence="1" id="KW-0472">Membrane</keyword>
<reference evidence="2 3" key="1">
    <citation type="journal article" date="2016" name="Front. Microbiol.">
        <title>Comparative Genomics Analysis of Streptomyces Species Reveals Their Adaptation to the Marine Environment and Their Diversity at the Genomic Level.</title>
        <authorList>
            <person name="Tian X."/>
            <person name="Zhang Z."/>
            <person name="Yang T."/>
            <person name="Chen M."/>
            <person name="Li J."/>
            <person name="Chen F."/>
            <person name="Yang J."/>
            <person name="Li W."/>
            <person name="Zhang B."/>
            <person name="Zhang Z."/>
            <person name="Wu J."/>
            <person name="Zhang C."/>
            <person name="Long L."/>
            <person name="Xiao J."/>
        </authorList>
    </citation>
    <scope>NUCLEOTIDE SEQUENCE [LARGE SCALE GENOMIC DNA]</scope>
    <source>
        <strain evidence="2 3">SCSIO 02100</strain>
    </source>
</reference>
<name>A0A1E7JYG3_9ACTN</name>
<dbReference type="Pfam" id="PF07332">
    <property type="entry name" value="Phage_holin_3_6"/>
    <property type="match status" value="1"/>
</dbReference>
<evidence type="ECO:0000256" key="1">
    <source>
        <dbReference type="SAM" id="Phobius"/>
    </source>
</evidence>
<dbReference type="OrthoDB" id="3403110at2"/>
<dbReference type="STRING" id="1075402.AN216_19125"/>
<keyword evidence="1" id="KW-0812">Transmembrane</keyword>
<dbReference type="EMBL" id="LJGU01000135">
    <property type="protein sequence ID" value="OEU96738.1"/>
    <property type="molecule type" value="Genomic_DNA"/>
</dbReference>
<comment type="caution">
    <text evidence="2">The sequence shown here is derived from an EMBL/GenBank/DDBJ whole genome shotgun (WGS) entry which is preliminary data.</text>
</comment>
<gene>
    <name evidence="2" type="ORF">AN216_19125</name>
</gene>
<evidence type="ECO:0000313" key="2">
    <source>
        <dbReference type="EMBL" id="OEU96738.1"/>
    </source>
</evidence>
<keyword evidence="1" id="KW-1133">Transmembrane helix</keyword>
<sequence>MLDTESRQSARADQHTVGELVAQASEQLTTVVRSELQLAQAEMKEKGKRAGLGGGMFGGAALAGLLALQALVAAAIAAVTLVLPVWAAALVVFGALLLIAGVLALVGKKEIKQATPATPQETIGSVRADMDAIREGAQR</sequence>
<accession>A0A1E7JYG3</accession>
<evidence type="ECO:0000313" key="3">
    <source>
        <dbReference type="Proteomes" id="UP000176101"/>
    </source>
</evidence>
<dbReference type="Proteomes" id="UP000176101">
    <property type="component" value="Unassembled WGS sequence"/>
</dbReference>
<protein>
    <recommendedName>
        <fullName evidence="4">Phage holin family protein</fullName>
    </recommendedName>
</protein>
<dbReference type="RefSeq" id="WP_070197906.1">
    <property type="nucleotide sequence ID" value="NZ_LJGU01000135.1"/>
</dbReference>
<dbReference type="InterPro" id="IPR009937">
    <property type="entry name" value="Phage_holin_3_6"/>
</dbReference>
<dbReference type="AlphaFoldDB" id="A0A1E7JYG3"/>
<evidence type="ECO:0008006" key="4">
    <source>
        <dbReference type="Google" id="ProtNLM"/>
    </source>
</evidence>
<proteinExistence type="predicted"/>
<keyword evidence="3" id="KW-1185">Reference proteome</keyword>
<feature type="transmembrane region" description="Helical" evidence="1">
    <location>
        <begin position="85"/>
        <end position="106"/>
    </location>
</feature>
<feature type="transmembrane region" description="Helical" evidence="1">
    <location>
        <begin position="52"/>
        <end position="79"/>
    </location>
</feature>
<dbReference type="PATRIC" id="fig|1075402.3.peg.1266"/>
<organism evidence="2 3">
    <name type="scientific">Streptomyces oceani</name>
    <dbReference type="NCBI Taxonomy" id="1075402"/>
    <lineage>
        <taxon>Bacteria</taxon>
        <taxon>Bacillati</taxon>
        <taxon>Actinomycetota</taxon>
        <taxon>Actinomycetes</taxon>
        <taxon>Kitasatosporales</taxon>
        <taxon>Streptomycetaceae</taxon>
        <taxon>Streptomyces</taxon>
    </lineage>
</organism>